<evidence type="ECO:0000313" key="1">
    <source>
        <dbReference type="EMBL" id="GIH28635.1"/>
    </source>
</evidence>
<dbReference type="Proteomes" id="UP000640052">
    <property type="component" value="Unassembled WGS sequence"/>
</dbReference>
<dbReference type="Gene3D" id="3.30.70.1230">
    <property type="entry name" value="Nucleotide cyclase"/>
    <property type="match status" value="1"/>
</dbReference>
<gene>
    <name evidence="1" type="ORF">Aph01nite_69450</name>
</gene>
<dbReference type="EMBL" id="BOOA01000088">
    <property type="protein sequence ID" value="GIH28635.1"/>
    <property type="molecule type" value="Genomic_DNA"/>
</dbReference>
<reference evidence="1" key="1">
    <citation type="submission" date="2021-01" db="EMBL/GenBank/DDBJ databases">
        <title>Whole genome shotgun sequence of Acrocarpospora phusangensis NBRC 108782.</title>
        <authorList>
            <person name="Komaki H."/>
            <person name="Tamura T."/>
        </authorList>
    </citation>
    <scope>NUCLEOTIDE SEQUENCE</scope>
    <source>
        <strain evidence="1">NBRC 108782</strain>
    </source>
</reference>
<keyword evidence="2" id="KW-1185">Reference proteome</keyword>
<dbReference type="AlphaFoldDB" id="A0A919QJL3"/>
<evidence type="ECO:0008006" key="3">
    <source>
        <dbReference type="Google" id="ProtNLM"/>
    </source>
</evidence>
<organism evidence="1 2">
    <name type="scientific">Acrocarpospora phusangensis</name>
    <dbReference type="NCBI Taxonomy" id="1070424"/>
    <lineage>
        <taxon>Bacteria</taxon>
        <taxon>Bacillati</taxon>
        <taxon>Actinomycetota</taxon>
        <taxon>Actinomycetes</taxon>
        <taxon>Streptosporangiales</taxon>
        <taxon>Streptosporangiaceae</taxon>
        <taxon>Acrocarpospora</taxon>
    </lineage>
</organism>
<name>A0A919QJL3_9ACTN</name>
<comment type="caution">
    <text evidence="1">The sequence shown here is derived from an EMBL/GenBank/DDBJ whole genome shotgun (WGS) entry which is preliminary data.</text>
</comment>
<evidence type="ECO:0000313" key="2">
    <source>
        <dbReference type="Proteomes" id="UP000640052"/>
    </source>
</evidence>
<proteinExistence type="predicted"/>
<protein>
    <recommendedName>
        <fullName evidence="3">Guanylate cyclase domain-containing protein</fullName>
    </recommendedName>
</protein>
<accession>A0A919QJL3</accession>
<sequence length="405" mass="43447">MGGYDVLVRLDLGAEEALMGAGTRFNREAGIRLGRPSVVEVAPEDLPPEVAGARGAHLWSYLQLLFPFDLEEPASGMSYLEAVFEVSLDGGEVIGRRLSATRYDDISALGNLTTFGDGGSEFRWRLRPDSTNGANGGLSDGSRTARVLLQVPPGVASLTGTITATARLADPELGMEVEAAAPERQPFVLSLVDGTYSPIMSTRDPASLSEQEVVSGARRLCVAVDIEAYSKRDPGEQLRLQEVLVRVLDGALAAALRPMRGCHVQEQGDGRLVVLPPGIDEPRVIRWFLRELASGLAAANRPVRPELVVRMRVALDEGVVLLGVNGYGGNSIIRACRMRDSAAAKEALATASGYHVVIVSDDIYEESVTSAFEGDPAWRFDKITAAVPDKGFTEHCWIHVPGQTA</sequence>
<dbReference type="InterPro" id="IPR029787">
    <property type="entry name" value="Nucleotide_cyclase"/>
</dbReference>
<dbReference type="SUPFAM" id="SSF55073">
    <property type="entry name" value="Nucleotide cyclase"/>
    <property type="match status" value="1"/>
</dbReference>